<feature type="zinc finger region" description="C3H1-type" evidence="5">
    <location>
        <begin position="1"/>
        <end position="24"/>
    </location>
</feature>
<dbReference type="SMART" id="SM00356">
    <property type="entry name" value="ZnF_C3H1"/>
    <property type="match status" value="3"/>
</dbReference>
<evidence type="ECO:0000256" key="3">
    <source>
        <dbReference type="ARBA" id="ARBA00022771"/>
    </source>
</evidence>
<dbReference type="GO" id="GO:0008270">
    <property type="term" value="F:zinc ion binding"/>
    <property type="evidence" value="ECO:0007669"/>
    <property type="project" value="UniProtKB-KW"/>
</dbReference>
<dbReference type="GO" id="GO:0061630">
    <property type="term" value="F:ubiquitin protein ligase activity"/>
    <property type="evidence" value="ECO:0007669"/>
    <property type="project" value="InterPro"/>
</dbReference>
<dbReference type="OrthoDB" id="250836at2759"/>
<evidence type="ECO:0000256" key="2">
    <source>
        <dbReference type="ARBA" id="ARBA00022723"/>
    </source>
</evidence>
<evidence type="ECO:0000313" key="8">
    <source>
        <dbReference type="EMBL" id="RKO86320.1"/>
    </source>
</evidence>
<dbReference type="Proteomes" id="UP000269721">
    <property type="component" value="Unassembled WGS sequence"/>
</dbReference>
<dbReference type="SUPFAM" id="SSF57850">
    <property type="entry name" value="RING/U-box"/>
    <property type="match status" value="1"/>
</dbReference>
<accession>A0A4P9W6E7</accession>
<dbReference type="PANTHER" id="PTHR11224">
    <property type="entry name" value="MAKORIN-RELATED"/>
    <property type="match status" value="1"/>
</dbReference>
<dbReference type="Pfam" id="PF14608">
    <property type="entry name" value="zf-CCCH_2"/>
    <property type="match status" value="3"/>
</dbReference>
<dbReference type="AlphaFoldDB" id="A0A4P9W6E7"/>
<feature type="non-terminal residue" evidence="8">
    <location>
        <position position="1"/>
    </location>
</feature>
<reference evidence="9" key="1">
    <citation type="journal article" date="2018" name="Nat. Microbiol.">
        <title>Leveraging single-cell genomics to expand the fungal tree of life.</title>
        <authorList>
            <person name="Ahrendt S.R."/>
            <person name="Quandt C.A."/>
            <person name="Ciobanu D."/>
            <person name="Clum A."/>
            <person name="Salamov A."/>
            <person name="Andreopoulos B."/>
            <person name="Cheng J.F."/>
            <person name="Woyke T."/>
            <person name="Pelin A."/>
            <person name="Henrissat B."/>
            <person name="Reynolds N.K."/>
            <person name="Benny G.L."/>
            <person name="Smith M.E."/>
            <person name="James T.Y."/>
            <person name="Grigoriev I.V."/>
        </authorList>
    </citation>
    <scope>NUCLEOTIDE SEQUENCE [LARGE SCALE GENOMIC DNA]</scope>
</reference>
<evidence type="ECO:0000259" key="6">
    <source>
        <dbReference type="PROSITE" id="PS50089"/>
    </source>
</evidence>
<feature type="zinc finger region" description="C3H1-type" evidence="5">
    <location>
        <begin position="144"/>
        <end position="176"/>
    </location>
</feature>
<dbReference type="Gene3D" id="3.30.40.10">
    <property type="entry name" value="Zinc/RING finger domain, C3HC4 (zinc finger)"/>
    <property type="match status" value="1"/>
</dbReference>
<feature type="domain" description="C3H1-type" evidence="7">
    <location>
        <begin position="1"/>
        <end position="24"/>
    </location>
</feature>
<evidence type="ECO:0000313" key="9">
    <source>
        <dbReference type="Proteomes" id="UP000269721"/>
    </source>
</evidence>
<dbReference type="InterPro" id="IPR017907">
    <property type="entry name" value="Znf_RING_CS"/>
</dbReference>
<dbReference type="InterPro" id="IPR001841">
    <property type="entry name" value="Znf_RING"/>
</dbReference>
<organism evidence="8 9">
    <name type="scientific">Blyttiomyces helicus</name>
    <dbReference type="NCBI Taxonomy" id="388810"/>
    <lineage>
        <taxon>Eukaryota</taxon>
        <taxon>Fungi</taxon>
        <taxon>Fungi incertae sedis</taxon>
        <taxon>Chytridiomycota</taxon>
        <taxon>Chytridiomycota incertae sedis</taxon>
        <taxon>Chytridiomycetes</taxon>
        <taxon>Chytridiomycetes incertae sedis</taxon>
        <taxon>Blyttiomyces</taxon>
    </lineage>
</organism>
<feature type="domain" description="RING-type" evidence="6">
    <location>
        <begin position="64"/>
        <end position="115"/>
    </location>
</feature>
<name>A0A4P9W6E7_9FUNG</name>
<dbReference type="EMBL" id="KZ998299">
    <property type="protein sequence ID" value="RKO86320.1"/>
    <property type="molecule type" value="Genomic_DNA"/>
</dbReference>
<protein>
    <submittedName>
        <fullName evidence="8">Uncharacterized protein</fullName>
    </submittedName>
</protein>
<feature type="domain" description="C3H1-type" evidence="7">
    <location>
        <begin position="144"/>
        <end position="176"/>
    </location>
</feature>
<dbReference type="Pfam" id="PF00097">
    <property type="entry name" value="zf-C3HC4"/>
    <property type="match status" value="1"/>
</dbReference>
<keyword evidence="1" id="KW-0808">Transferase</keyword>
<dbReference type="InterPro" id="IPR045072">
    <property type="entry name" value="MKRN-like"/>
</dbReference>
<proteinExistence type="predicted"/>
<evidence type="ECO:0000256" key="4">
    <source>
        <dbReference type="ARBA" id="ARBA00022833"/>
    </source>
</evidence>
<evidence type="ECO:0000256" key="5">
    <source>
        <dbReference type="PROSITE-ProRule" id="PRU00723"/>
    </source>
</evidence>
<evidence type="ECO:0000259" key="7">
    <source>
        <dbReference type="PROSITE" id="PS50103"/>
    </source>
</evidence>
<dbReference type="InterPro" id="IPR000571">
    <property type="entry name" value="Znf_CCCH"/>
</dbReference>
<dbReference type="Gene3D" id="4.10.1000.10">
    <property type="entry name" value="Zinc finger, CCCH-type"/>
    <property type="match status" value="1"/>
</dbReference>
<dbReference type="InterPro" id="IPR013083">
    <property type="entry name" value="Znf_RING/FYVE/PHD"/>
</dbReference>
<dbReference type="GO" id="GO:0000209">
    <property type="term" value="P:protein polyubiquitination"/>
    <property type="evidence" value="ECO:0007669"/>
    <property type="project" value="InterPro"/>
</dbReference>
<dbReference type="PROSITE" id="PS50089">
    <property type="entry name" value="ZF_RING_2"/>
    <property type="match status" value="1"/>
</dbReference>
<keyword evidence="2 5" id="KW-0479">Metal-binding</keyword>
<keyword evidence="9" id="KW-1185">Reference proteome</keyword>
<dbReference type="PANTHER" id="PTHR11224:SF10">
    <property type="entry name" value="IP09428P-RELATED"/>
    <property type="match status" value="1"/>
</dbReference>
<dbReference type="PROSITE" id="PS50103">
    <property type="entry name" value="ZF_C3H1"/>
    <property type="match status" value="2"/>
</dbReference>
<dbReference type="InterPro" id="IPR018957">
    <property type="entry name" value="Znf_C3HC4_RING-type"/>
</dbReference>
<feature type="non-terminal residue" evidence="8">
    <location>
        <position position="200"/>
    </location>
</feature>
<dbReference type="SMART" id="SM00184">
    <property type="entry name" value="RING"/>
    <property type="match status" value="1"/>
</dbReference>
<keyword evidence="3 5" id="KW-0863">Zinc-finger</keyword>
<dbReference type="PROSITE" id="PS00518">
    <property type="entry name" value="ZF_RING_1"/>
    <property type="match status" value="1"/>
</dbReference>
<gene>
    <name evidence="8" type="ORF">BDK51DRAFT_4685</name>
</gene>
<evidence type="ECO:0000256" key="1">
    <source>
        <dbReference type="ARBA" id="ARBA00022679"/>
    </source>
</evidence>
<keyword evidence="4 5" id="KW-0862">Zinc</keyword>
<sequence length="200" mass="22320">VCRFFQSPGGCFRGAACRYSHASSRHFLLCSAKKGYCAFGVRCLFSHQLGHTPVAAEEPTELVCGICFDPPPNFGLLIGCDHVFCLTCVRSWRDKQSKTEALRSSNVIKECPVCRAPSPYVVPASVWPHSAAQKSEIVRSYKETVAKIPCKYFIESDPADRTCPFGNDCLYMHDNGDGTRAECRKPVRKNRRGGSRRMYP</sequence>